<protein>
    <recommendedName>
        <fullName evidence="2">Putative regulatory protein FmdB zinc ribbon domain-containing protein</fullName>
    </recommendedName>
</protein>
<feature type="compositionally biased region" description="Polar residues" evidence="1">
    <location>
        <begin position="64"/>
        <end position="73"/>
    </location>
</feature>
<dbReference type="PROSITE" id="PS51257">
    <property type="entry name" value="PROKAR_LIPOPROTEIN"/>
    <property type="match status" value="1"/>
</dbReference>
<evidence type="ECO:0000313" key="3">
    <source>
        <dbReference type="EMBL" id="GEC19778.1"/>
    </source>
</evidence>
<evidence type="ECO:0000259" key="2">
    <source>
        <dbReference type="SMART" id="SM00834"/>
    </source>
</evidence>
<dbReference type="OrthoDB" id="9792898at2"/>
<feature type="domain" description="Putative regulatory protein FmdB zinc ribbon" evidence="2">
    <location>
        <begin position="1"/>
        <end position="41"/>
    </location>
</feature>
<keyword evidence="4" id="KW-1185">Reference proteome</keyword>
<dbReference type="SMART" id="SM00834">
    <property type="entry name" value="CxxC_CXXC_SSSS"/>
    <property type="match status" value="1"/>
</dbReference>
<accession>A0A4Y3WMS2</accession>
<evidence type="ECO:0000256" key="1">
    <source>
        <dbReference type="SAM" id="MobiDB-lite"/>
    </source>
</evidence>
<name>A0A4Y3WMS2_9PSEU</name>
<sequence>MATYTYRCAGDGPVDVRLPIGTAPASVACPRCGDPSTRVFTAPLLGLGDRRRMAVIDHAESTRSDPTVVSSVPSAPRPGRSRAVSPGRLDPRMRALPRP</sequence>
<gene>
    <name evidence="3" type="ORF">PHY01_20610</name>
</gene>
<organism evidence="3 4">
    <name type="scientific">Pseudonocardia hydrocarbonoxydans</name>
    <dbReference type="NCBI Taxonomy" id="76726"/>
    <lineage>
        <taxon>Bacteria</taxon>
        <taxon>Bacillati</taxon>
        <taxon>Actinomycetota</taxon>
        <taxon>Actinomycetes</taxon>
        <taxon>Pseudonocardiales</taxon>
        <taxon>Pseudonocardiaceae</taxon>
        <taxon>Pseudonocardia</taxon>
    </lineage>
</organism>
<dbReference type="Proteomes" id="UP000320338">
    <property type="component" value="Unassembled WGS sequence"/>
</dbReference>
<dbReference type="EMBL" id="BJNG01000016">
    <property type="protein sequence ID" value="GEC19778.1"/>
    <property type="molecule type" value="Genomic_DNA"/>
</dbReference>
<dbReference type="AlphaFoldDB" id="A0A4Y3WMS2"/>
<comment type="caution">
    <text evidence="3">The sequence shown here is derived from an EMBL/GenBank/DDBJ whole genome shotgun (WGS) entry which is preliminary data.</text>
</comment>
<evidence type="ECO:0000313" key="4">
    <source>
        <dbReference type="Proteomes" id="UP000320338"/>
    </source>
</evidence>
<dbReference type="RefSeq" id="WP_141278335.1">
    <property type="nucleotide sequence ID" value="NZ_BAAARZ010000012.1"/>
</dbReference>
<dbReference type="InterPro" id="IPR013429">
    <property type="entry name" value="Regulatory_FmdB_Zinc_ribbon"/>
</dbReference>
<proteinExistence type="predicted"/>
<reference evidence="3 4" key="1">
    <citation type="submission" date="2019-06" db="EMBL/GenBank/DDBJ databases">
        <title>Whole genome shotgun sequence of Pseudonocardia hydrocarbonoxydans NBRC 14498.</title>
        <authorList>
            <person name="Hosoyama A."/>
            <person name="Uohara A."/>
            <person name="Ohji S."/>
            <person name="Ichikawa N."/>
        </authorList>
    </citation>
    <scope>NUCLEOTIDE SEQUENCE [LARGE SCALE GENOMIC DNA]</scope>
    <source>
        <strain evidence="3 4">NBRC 14498</strain>
    </source>
</reference>
<feature type="region of interest" description="Disordered" evidence="1">
    <location>
        <begin position="58"/>
        <end position="99"/>
    </location>
</feature>